<evidence type="ECO:0000256" key="7">
    <source>
        <dbReference type="SAM" id="Phobius"/>
    </source>
</evidence>
<evidence type="ECO:0000256" key="6">
    <source>
        <dbReference type="SAM" id="MobiDB-lite"/>
    </source>
</evidence>
<dbReference type="PANTHER" id="PTHR14768">
    <property type="entry name" value="UPF0338 PROTEIN"/>
    <property type="match status" value="1"/>
</dbReference>
<comment type="subcellular location">
    <subcellularLocation>
        <location evidence="1">Membrane</location>
    </subcellularLocation>
</comment>
<evidence type="ECO:0000256" key="4">
    <source>
        <dbReference type="ARBA" id="ARBA00022989"/>
    </source>
</evidence>
<keyword evidence="3 7" id="KW-0812">Transmembrane</keyword>
<reference evidence="8" key="2">
    <citation type="submission" date="2025-08" db="UniProtKB">
        <authorList>
            <consortium name="Ensembl"/>
        </authorList>
    </citation>
    <scope>IDENTIFICATION</scope>
</reference>
<evidence type="ECO:0000256" key="2">
    <source>
        <dbReference type="ARBA" id="ARBA00006843"/>
    </source>
</evidence>
<accession>A0A8P0NS30</accession>
<dbReference type="PANTHER" id="PTHR14768:SF5">
    <property type="entry name" value="TRANSMEMBRANE PROTEIN PMIS2"/>
    <property type="match status" value="1"/>
</dbReference>
<feature type="transmembrane region" description="Helical" evidence="7">
    <location>
        <begin position="137"/>
        <end position="158"/>
    </location>
</feature>
<dbReference type="InterPro" id="IPR007593">
    <property type="entry name" value="CD225/Dispanin_fam"/>
</dbReference>
<keyword evidence="5 7" id="KW-0472">Membrane</keyword>
<comment type="similarity">
    <text evidence="2">Belongs to the CD225/Dispanin family.</text>
</comment>
<dbReference type="Pfam" id="PF04505">
    <property type="entry name" value="CD225"/>
    <property type="match status" value="1"/>
</dbReference>
<feature type="compositionally biased region" description="Low complexity" evidence="6">
    <location>
        <begin position="37"/>
        <end position="70"/>
    </location>
</feature>
<evidence type="ECO:0000313" key="9">
    <source>
        <dbReference type="Proteomes" id="UP000002254"/>
    </source>
</evidence>
<name>A0A8P0NS30_CANLF</name>
<evidence type="ECO:0008006" key="10">
    <source>
        <dbReference type="Google" id="ProtNLM"/>
    </source>
</evidence>
<feature type="region of interest" description="Disordered" evidence="6">
    <location>
        <begin position="35"/>
        <end position="78"/>
    </location>
</feature>
<evidence type="ECO:0000256" key="1">
    <source>
        <dbReference type="ARBA" id="ARBA00004370"/>
    </source>
</evidence>
<proteinExistence type="inferred from homology"/>
<evidence type="ECO:0000256" key="3">
    <source>
        <dbReference type="ARBA" id="ARBA00022692"/>
    </source>
</evidence>
<keyword evidence="4 7" id="KW-1133">Transmembrane helix</keyword>
<dbReference type="OMA" id="WEDAYIN"/>
<feature type="transmembrane region" description="Helical" evidence="7">
    <location>
        <begin position="93"/>
        <end position="116"/>
    </location>
</feature>
<dbReference type="Ensembl" id="ENSCAFT00000049649.3">
    <property type="protein sequence ID" value="ENSCAFP00000040946.1"/>
    <property type="gene ID" value="ENSCAFG00000031076.3"/>
</dbReference>
<organism evidence="8 9">
    <name type="scientific">Canis lupus familiaris</name>
    <name type="common">Dog</name>
    <name type="synonym">Canis familiaris</name>
    <dbReference type="NCBI Taxonomy" id="9615"/>
    <lineage>
        <taxon>Eukaryota</taxon>
        <taxon>Metazoa</taxon>
        <taxon>Chordata</taxon>
        <taxon>Craniata</taxon>
        <taxon>Vertebrata</taxon>
        <taxon>Euteleostomi</taxon>
        <taxon>Mammalia</taxon>
        <taxon>Eutheria</taxon>
        <taxon>Laurasiatheria</taxon>
        <taxon>Carnivora</taxon>
        <taxon>Caniformia</taxon>
        <taxon>Canidae</taxon>
        <taxon>Canis</taxon>
    </lineage>
</organism>
<reference evidence="8 9" key="1">
    <citation type="journal article" date="2005" name="Nature">
        <title>Genome sequence, comparative analysis and haplotype structure of the domestic dog.</title>
        <authorList>
            <consortium name="Broad Sequencing Platform"/>
            <person name="Lindblad-Toh K."/>
            <person name="Wade C.M."/>
            <person name="Mikkelsen T.S."/>
            <person name="Karlsson E.K."/>
            <person name="Jaffe D.B."/>
            <person name="Kamal M."/>
            <person name="Clamp M."/>
            <person name="Chang J.L."/>
            <person name="Kulbokas E.J. III"/>
            <person name="Zody M.C."/>
            <person name="Mauceli E."/>
            <person name="Xie X."/>
            <person name="Breen M."/>
            <person name="Wayne R.K."/>
            <person name="Ostrander E.A."/>
            <person name="Ponting C.P."/>
            <person name="Galibert F."/>
            <person name="Smith D.R."/>
            <person name="DeJong P.J."/>
            <person name="Kirkness E."/>
            <person name="Alvarez P."/>
            <person name="Biagi T."/>
            <person name="Brockman W."/>
            <person name="Butler J."/>
            <person name="Chin C.W."/>
            <person name="Cook A."/>
            <person name="Cuff J."/>
            <person name="Daly M.J."/>
            <person name="DeCaprio D."/>
            <person name="Gnerre S."/>
            <person name="Grabherr M."/>
            <person name="Kellis M."/>
            <person name="Kleber M."/>
            <person name="Bardeleben C."/>
            <person name="Goodstadt L."/>
            <person name="Heger A."/>
            <person name="Hitte C."/>
            <person name="Kim L."/>
            <person name="Koepfli K.P."/>
            <person name="Parker H.G."/>
            <person name="Pollinger J.P."/>
            <person name="Searle S.M."/>
            <person name="Sutter N.B."/>
            <person name="Thomas R."/>
            <person name="Webber C."/>
            <person name="Baldwin J."/>
            <person name="Abebe A."/>
            <person name="Abouelleil A."/>
            <person name="Aftuck L."/>
            <person name="Ait-Zahra M."/>
            <person name="Aldredge T."/>
            <person name="Allen N."/>
            <person name="An P."/>
            <person name="Anderson S."/>
            <person name="Antoine C."/>
            <person name="Arachchi H."/>
            <person name="Aslam A."/>
            <person name="Ayotte L."/>
            <person name="Bachantsang P."/>
            <person name="Barry A."/>
            <person name="Bayul T."/>
            <person name="Benamara M."/>
            <person name="Berlin A."/>
            <person name="Bessette D."/>
            <person name="Blitshteyn B."/>
            <person name="Bloom T."/>
            <person name="Blye J."/>
            <person name="Boguslavskiy L."/>
            <person name="Bonnet C."/>
            <person name="Boukhgalter B."/>
            <person name="Brown A."/>
            <person name="Cahill P."/>
            <person name="Calixte N."/>
            <person name="Camarata J."/>
            <person name="Cheshatsang Y."/>
            <person name="Chu J."/>
            <person name="Citroen M."/>
            <person name="Collymore A."/>
            <person name="Cooke P."/>
            <person name="Dawoe T."/>
            <person name="Daza R."/>
            <person name="Decktor K."/>
            <person name="DeGray S."/>
            <person name="Dhargay N."/>
            <person name="Dooley K."/>
            <person name="Dooley K."/>
            <person name="Dorje P."/>
            <person name="Dorjee K."/>
            <person name="Dorris L."/>
            <person name="Duffey N."/>
            <person name="Dupes A."/>
            <person name="Egbiremolen O."/>
            <person name="Elong R."/>
            <person name="Falk J."/>
            <person name="Farina A."/>
            <person name="Faro S."/>
            <person name="Ferguson D."/>
            <person name="Ferreira P."/>
            <person name="Fisher S."/>
            <person name="FitzGerald M."/>
            <person name="Foley K."/>
            <person name="Foley C."/>
            <person name="Franke A."/>
            <person name="Friedrich D."/>
            <person name="Gage D."/>
            <person name="Garber M."/>
            <person name="Gearin G."/>
            <person name="Giannoukos G."/>
            <person name="Goode T."/>
            <person name="Goyette A."/>
            <person name="Graham J."/>
            <person name="Grandbois E."/>
            <person name="Gyaltsen K."/>
            <person name="Hafez N."/>
            <person name="Hagopian D."/>
            <person name="Hagos B."/>
            <person name="Hall J."/>
            <person name="Healy C."/>
            <person name="Hegarty R."/>
            <person name="Honan T."/>
            <person name="Horn A."/>
            <person name="Houde N."/>
            <person name="Hughes L."/>
            <person name="Hunnicutt L."/>
            <person name="Husby M."/>
            <person name="Jester B."/>
            <person name="Jones C."/>
            <person name="Kamat A."/>
            <person name="Kanga B."/>
            <person name="Kells C."/>
            <person name="Khazanovich D."/>
            <person name="Kieu A.C."/>
            <person name="Kisner P."/>
            <person name="Kumar M."/>
            <person name="Lance K."/>
            <person name="Landers T."/>
            <person name="Lara M."/>
            <person name="Lee W."/>
            <person name="Leger J.P."/>
            <person name="Lennon N."/>
            <person name="Leuper L."/>
            <person name="LeVine S."/>
            <person name="Liu J."/>
            <person name="Liu X."/>
            <person name="Lokyitsang Y."/>
            <person name="Lokyitsang T."/>
            <person name="Lui A."/>
            <person name="Macdonald J."/>
            <person name="Major J."/>
            <person name="Marabella R."/>
            <person name="Maru K."/>
            <person name="Matthews C."/>
            <person name="McDonough S."/>
            <person name="Mehta T."/>
            <person name="Meldrim J."/>
            <person name="Melnikov A."/>
            <person name="Meneus L."/>
            <person name="Mihalev A."/>
            <person name="Mihova T."/>
            <person name="Miller K."/>
            <person name="Mittelman R."/>
            <person name="Mlenga V."/>
            <person name="Mulrain L."/>
            <person name="Munson G."/>
            <person name="Navidi A."/>
            <person name="Naylor J."/>
            <person name="Nguyen T."/>
            <person name="Nguyen N."/>
            <person name="Nguyen C."/>
            <person name="Nguyen T."/>
            <person name="Nicol R."/>
            <person name="Norbu N."/>
            <person name="Norbu C."/>
            <person name="Novod N."/>
            <person name="Nyima T."/>
            <person name="Olandt P."/>
            <person name="O'Neill B."/>
            <person name="O'Neill K."/>
            <person name="Osman S."/>
            <person name="Oyono L."/>
            <person name="Patti C."/>
            <person name="Perrin D."/>
            <person name="Phunkhang P."/>
            <person name="Pierre F."/>
            <person name="Priest M."/>
            <person name="Rachupka A."/>
            <person name="Raghuraman S."/>
            <person name="Rameau R."/>
            <person name="Ray V."/>
            <person name="Raymond C."/>
            <person name="Rege F."/>
            <person name="Rise C."/>
            <person name="Rogers J."/>
            <person name="Rogov P."/>
            <person name="Sahalie J."/>
            <person name="Settipalli S."/>
            <person name="Sharpe T."/>
            <person name="Shea T."/>
            <person name="Sheehan M."/>
            <person name="Sherpa N."/>
            <person name="Shi J."/>
            <person name="Shih D."/>
            <person name="Sloan J."/>
            <person name="Smith C."/>
            <person name="Sparrow T."/>
            <person name="Stalker J."/>
            <person name="Stange-Thomann N."/>
            <person name="Stavropoulos S."/>
            <person name="Stone C."/>
            <person name="Stone S."/>
            <person name="Sykes S."/>
            <person name="Tchuinga P."/>
            <person name="Tenzing P."/>
            <person name="Tesfaye S."/>
            <person name="Thoulutsang D."/>
            <person name="Thoulutsang Y."/>
            <person name="Topham K."/>
            <person name="Topping I."/>
            <person name="Tsamla T."/>
            <person name="Vassiliev H."/>
            <person name="Venkataraman V."/>
            <person name="Vo A."/>
            <person name="Wangchuk T."/>
            <person name="Wangdi T."/>
            <person name="Weiand M."/>
            <person name="Wilkinson J."/>
            <person name="Wilson A."/>
            <person name="Yadav S."/>
            <person name="Yang S."/>
            <person name="Yang X."/>
            <person name="Young G."/>
            <person name="Yu Q."/>
            <person name="Zainoun J."/>
            <person name="Zembek L."/>
            <person name="Zimmer A."/>
            <person name="Lander E.S."/>
        </authorList>
    </citation>
    <scope>NUCLEOTIDE SEQUENCE [LARGE SCALE GENOMIC DNA]</scope>
    <source>
        <strain evidence="8">Boxer</strain>
    </source>
</reference>
<evidence type="ECO:0000256" key="5">
    <source>
        <dbReference type="ARBA" id="ARBA00023136"/>
    </source>
</evidence>
<dbReference type="AlphaFoldDB" id="A0A8P0NS30"/>
<dbReference type="GO" id="GO:0016020">
    <property type="term" value="C:membrane"/>
    <property type="evidence" value="ECO:0007669"/>
    <property type="project" value="UniProtKB-SubCell"/>
</dbReference>
<protein>
    <recommendedName>
        <fullName evidence="10">PMIS2 transmembrane protein</fullName>
    </recommendedName>
</protein>
<sequence length="159" mass="17013">MLESWVRTRGGIVGLVLCFQDTWDLSLGGKIMTPKQAPDAGAPPAAGAPPVAEAPPAAGAPPVAEAPPAAEDSKKPPEITQTPEELAFYAPNYIYLTILAVITFPPLGLLAVFFSYKTTQANKNSQWEDAYINSGRTGWLDVFSILIGLAIIYVYALFM</sequence>
<dbReference type="Proteomes" id="UP000002254">
    <property type="component" value="Chromosome 1"/>
</dbReference>
<evidence type="ECO:0000313" key="8">
    <source>
        <dbReference type="Ensembl" id="ENSCAFP00000040946.1"/>
    </source>
</evidence>